<dbReference type="InterPro" id="IPR029063">
    <property type="entry name" value="SAM-dependent_MTases_sf"/>
</dbReference>
<feature type="transmembrane region" description="Helical" evidence="1">
    <location>
        <begin position="54"/>
        <end position="75"/>
    </location>
</feature>
<dbReference type="AlphaFoldDB" id="A0A383CQ54"/>
<proteinExistence type="predicted"/>
<feature type="transmembrane region" description="Helical" evidence="1">
    <location>
        <begin position="21"/>
        <end position="42"/>
    </location>
</feature>
<gene>
    <name evidence="2" type="ORF">METZ01_LOCUS487176</name>
</gene>
<dbReference type="SUPFAM" id="SSF53335">
    <property type="entry name" value="S-adenosyl-L-methionine-dependent methyltransferases"/>
    <property type="match status" value="1"/>
</dbReference>
<evidence type="ECO:0008006" key="3">
    <source>
        <dbReference type="Google" id="ProtNLM"/>
    </source>
</evidence>
<keyword evidence="1" id="KW-0812">Transmembrane</keyword>
<accession>A0A383CQ54</accession>
<feature type="transmembrane region" description="Helical" evidence="1">
    <location>
        <begin position="87"/>
        <end position="106"/>
    </location>
</feature>
<dbReference type="PANTHER" id="PTHR43318:SF2">
    <property type="entry name" value="UDP-N-ACETYLGLUCOSAMINE 4,6-DEHYDRATASE (INVERTING)"/>
    <property type="match status" value="1"/>
</dbReference>
<keyword evidence="1" id="KW-1133">Transmembrane helix</keyword>
<sequence length="204" mass="22985">MSSSLILKYLADFPRSFKAGFLMCFDFAVLCFAMLLAFAVRFDPASLENQFWNFYEGVWAFFAVQMLALFISGLYRSVLRHAGSEVLVSLLRSVILGAGLFALINLMLEKYLIPRSIIIMSASFSFLGLLSTRLMIRWVVRIHLVEPQQREKLQRVVIYGAGSAGLQLYESLRQEGTYRISAFVDDNPNLQGGVVRGISIISFS</sequence>
<reference evidence="2" key="1">
    <citation type="submission" date="2018-05" db="EMBL/GenBank/DDBJ databases">
        <authorList>
            <person name="Lanie J.A."/>
            <person name="Ng W.-L."/>
            <person name="Kazmierczak K.M."/>
            <person name="Andrzejewski T.M."/>
            <person name="Davidsen T.M."/>
            <person name="Wayne K.J."/>
            <person name="Tettelin H."/>
            <person name="Glass J.I."/>
            <person name="Rusch D."/>
            <person name="Podicherti R."/>
            <person name="Tsui H.-C.T."/>
            <person name="Winkler M.E."/>
        </authorList>
    </citation>
    <scope>NUCLEOTIDE SEQUENCE</scope>
</reference>
<protein>
    <recommendedName>
        <fullName evidence="3">Polysaccharide biosynthesis protein CapD-like domain-containing protein</fullName>
    </recommendedName>
</protein>
<dbReference type="Pfam" id="PF13727">
    <property type="entry name" value="CoA_binding_3"/>
    <property type="match status" value="1"/>
</dbReference>
<dbReference type="EMBL" id="UINC01210718">
    <property type="protein sequence ID" value="SVE34322.1"/>
    <property type="molecule type" value="Genomic_DNA"/>
</dbReference>
<dbReference type="PANTHER" id="PTHR43318">
    <property type="entry name" value="UDP-N-ACETYLGLUCOSAMINE 4,6-DEHYDRATASE"/>
    <property type="match status" value="1"/>
</dbReference>
<feature type="transmembrane region" description="Helical" evidence="1">
    <location>
        <begin position="112"/>
        <end position="131"/>
    </location>
</feature>
<evidence type="ECO:0000313" key="2">
    <source>
        <dbReference type="EMBL" id="SVE34322.1"/>
    </source>
</evidence>
<feature type="non-terminal residue" evidence="2">
    <location>
        <position position="204"/>
    </location>
</feature>
<name>A0A383CQ54_9ZZZZ</name>
<organism evidence="2">
    <name type="scientific">marine metagenome</name>
    <dbReference type="NCBI Taxonomy" id="408172"/>
    <lineage>
        <taxon>unclassified sequences</taxon>
        <taxon>metagenomes</taxon>
        <taxon>ecological metagenomes</taxon>
    </lineage>
</organism>
<dbReference type="InterPro" id="IPR051203">
    <property type="entry name" value="Polysaccharide_Synthase-Rel"/>
</dbReference>
<evidence type="ECO:0000256" key="1">
    <source>
        <dbReference type="SAM" id="Phobius"/>
    </source>
</evidence>
<dbReference type="Gene3D" id="3.40.50.720">
    <property type="entry name" value="NAD(P)-binding Rossmann-like Domain"/>
    <property type="match status" value="1"/>
</dbReference>
<keyword evidence="1" id="KW-0472">Membrane</keyword>